<name>A0A914X6T1_9BILA</name>
<dbReference type="Gene3D" id="1.20.1070.10">
    <property type="entry name" value="Rhodopsin 7-helix transmembrane proteins"/>
    <property type="match status" value="1"/>
</dbReference>
<sequence length="362" mass="40377">MTQHEQLWFPGKRFRLIIAAQWLLPVAIVFPIIQQNATYAAIPTANYSLVPRVSPSDTLADCAVAAAVAVLVMVACLILYALTIINYLKHKRSIPVAMRQKSKPELRLLASAIVVFLCLSVYAVFQALISYLSFINDIATVNLLYSQCRWRRGRVDCALRCLPPSDSCQVSIGDPLRPARDAMLLLLVAVVGLLTPNLIVNAQQEEALAEFKQPTSARRGASADINSVITDLGRLIVDNCPPMLCTGLDCAVATERNGCQLCACPIGSPARGCDPMPFVLWHDLMVKGCPNATSAGETRNPAQKVHRWFRRVNRFSNTDQCEPYVFPYCAELDYNLWRSPRTKDECEFYCYSFDEQRKRGII</sequence>
<dbReference type="SUPFAM" id="SSF81321">
    <property type="entry name" value="Family A G protein-coupled receptor-like"/>
    <property type="match status" value="1"/>
</dbReference>
<accession>A0A914X6T1</accession>
<feature type="transmembrane region" description="Helical" evidence="1">
    <location>
        <begin position="108"/>
        <end position="134"/>
    </location>
</feature>
<evidence type="ECO:0000313" key="3">
    <source>
        <dbReference type="Proteomes" id="UP000887566"/>
    </source>
</evidence>
<keyword evidence="1" id="KW-0812">Transmembrane</keyword>
<keyword evidence="1" id="KW-1133">Transmembrane helix</keyword>
<feature type="domain" description="BPTI-like C-terminal" evidence="2">
    <location>
        <begin position="275"/>
        <end position="351"/>
    </location>
</feature>
<proteinExistence type="predicted"/>
<evidence type="ECO:0000313" key="4">
    <source>
        <dbReference type="WBParaSite" id="PSAMB.scaffold625size45319.g7582.t1"/>
    </source>
</evidence>
<organism evidence="3 4">
    <name type="scientific">Plectus sambesii</name>
    <dbReference type="NCBI Taxonomy" id="2011161"/>
    <lineage>
        <taxon>Eukaryota</taxon>
        <taxon>Metazoa</taxon>
        <taxon>Ecdysozoa</taxon>
        <taxon>Nematoda</taxon>
        <taxon>Chromadorea</taxon>
        <taxon>Plectida</taxon>
        <taxon>Plectina</taxon>
        <taxon>Plectoidea</taxon>
        <taxon>Plectidae</taxon>
        <taxon>Plectus</taxon>
    </lineage>
</organism>
<evidence type="ECO:0000259" key="2">
    <source>
        <dbReference type="Pfam" id="PF25315"/>
    </source>
</evidence>
<dbReference type="Proteomes" id="UP000887566">
    <property type="component" value="Unplaced"/>
</dbReference>
<dbReference type="Pfam" id="PF25315">
    <property type="entry name" value="BPTI_nem"/>
    <property type="match status" value="1"/>
</dbReference>
<dbReference type="WBParaSite" id="PSAMB.scaffold625size45319.g7582.t1">
    <property type="protein sequence ID" value="PSAMB.scaffold625size45319.g7582.t1"/>
    <property type="gene ID" value="PSAMB.scaffold625size45319.g7582"/>
</dbReference>
<feature type="transmembrane region" description="Helical" evidence="1">
    <location>
        <begin position="64"/>
        <end position="88"/>
    </location>
</feature>
<reference evidence="4" key="1">
    <citation type="submission" date="2022-11" db="UniProtKB">
        <authorList>
            <consortium name="WormBaseParasite"/>
        </authorList>
    </citation>
    <scope>IDENTIFICATION</scope>
</reference>
<dbReference type="Pfam" id="PF10323">
    <property type="entry name" value="7TM_GPCR_Srv"/>
    <property type="match status" value="1"/>
</dbReference>
<dbReference type="InterPro" id="IPR057449">
    <property type="entry name" value="BPTI_C_nem"/>
</dbReference>
<protein>
    <recommendedName>
        <fullName evidence="2">BPTI-like C-terminal domain-containing protein</fullName>
    </recommendedName>
</protein>
<evidence type="ECO:0000256" key="1">
    <source>
        <dbReference type="SAM" id="Phobius"/>
    </source>
</evidence>
<keyword evidence="3" id="KW-1185">Reference proteome</keyword>
<dbReference type="InterPro" id="IPR019426">
    <property type="entry name" value="7TM_GPCR_serpentine_rcpt_Srv"/>
</dbReference>
<keyword evidence="1" id="KW-0472">Membrane</keyword>
<dbReference type="AlphaFoldDB" id="A0A914X6T1"/>